<keyword evidence="3" id="KW-0201">Cytochrome c-type biogenesis</keyword>
<dbReference type="Pfam" id="PF01578">
    <property type="entry name" value="Cytochrom_C_asm"/>
    <property type="match status" value="1"/>
</dbReference>
<feature type="transmembrane region" description="Helical" evidence="6">
    <location>
        <begin position="216"/>
        <end position="237"/>
    </location>
</feature>
<evidence type="ECO:0000256" key="1">
    <source>
        <dbReference type="ARBA" id="ARBA00004141"/>
    </source>
</evidence>
<evidence type="ECO:0000313" key="9">
    <source>
        <dbReference type="Proteomes" id="UP001165044"/>
    </source>
</evidence>
<keyword evidence="5 6" id="KW-0472">Membrane</keyword>
<feature type="transmembrane region" description="Helical" evidence="6">
    <location>
        <begin position="97"/>
        <end position="117"/>
    </location>
</feature>
<evidence type="ECO:0000256" key="6">
    <source>
        <dbReference type="SAM" id="Phobius"/>
    </source>
</evidence>
<dbReference type="EMBL" id="BSDC01000003">
    <property type="protein sequence ID" value="GLH67820.1"/>
    <property type="molecule type" value="Genomic_DNA"/>
</dbReference>
<evidence type="ECO:0000256" key="4">
    <source>
        <dbReference type="ARBA" id="ARBA00022989"/>
    </source>
</evidence>
<feature type="transmembrane region" description="Helical" evidence="6">
    <location>
        <begin position="73"/>
        <end position="90"/>
    </location>
</feature>
<dbReference type="PANTHER" id="PTHR30071">
    <property type="entry name" value="HEME EXPORTER PROTEIN C"/>
    <property type="match status" value="1"/>
</dbReference>
<dbReference type="PANTHER" id="PTHR30071:SF1">
    <property type="entry name" value="CYTOCHROME B_B6 PROTEIN-RELATED"/>
    <property type="match status" value="1"/>
</dbReference>
<feature type="transmembrane region" description="Helical" evidence="6">
    <location>
        <begin position="42"/>
        <end position="61"/>
    </location>
</feature>
<proteinExistence type="predicted"/>
<keyword evidence="9" id="KW-1185">Reference proteome</keyword>
<dbReference type="Proteomes" id="UP001165044">
    <property type="component" value="Unassembled WGS sequence"/>
</dbReference>
<accession>A0ABQ5Q0F2</accession>
<reference evidence="8" key="1">
    <citation type="journal article" date="2023" name="Antonie Van Leeuwenhoek">
        <title>Mesoterricola silvestris gen. nov., sp. nov., Mesoterricola sediminis sp. nov., Geothrix oryzae sp. nov., Geothrix edaphica sp. nov., Geothrix rubra sp. nov., and Geothrix limicola sp. nov., six novel members of Acidobacteriota isolated from soils.</title>
        <authorList>
            <person name="Itoh H."/>
            <person name="Sugisawa Y."/>
            <person name="Mise K."/>
            <person name="Xu Z."/>
            <person name="Kuniyasu M."/>
            <person name="Ushijima N."/>
            <person name="Kawano K."/>
            <person name="Kobayashi E."/>
            <person name="Shiratori Y."/>
            <person name="Masuda Y."/>
            <person name="Senoo K."/>
        </authorList>
    </citation>
    <scope>NUCLEOTIDE SEQUENCE</scope>
    <source>
        <strain evidence="8">Red802</strain>
    </source>
</reference>
<dbReference type="InterPro" id="IPR002541">
    <property type="entry name" value="Cyt_c_assembly"/>
</dbReference>
<evidence type="ECO:0000256" key="2">
    <source>
        <dbReference type="ARBA" id="ARBA00022692"/>
    </source>
</evidence>
<evidence type="ECO:0000256" key="3">
    <source>
        <dbReference type="ARBA" id="ARBA00022748"/>
    </source>
</evidence>
<keyword evidence="4 6" id="KW-1133">Transmembrane helix</keyword>
<feature type="transmembrane region" description="Helical" evidence="6">
    <location>
        <begin position="12"/>
        <end position="30"/>
    </location>
</feature>
<dbReference type="RefSeq" id="WP_285609252.1">
    <property type="nucleotide sequence ID" value="NZ_BSDC01000003.1"/>
</dbReference>
<keyword evidence="2 6" id="KW-0812">Transmembrane</keyword>
<comment type="caution">
    <text evidence="8">The sequence shown here is derived from an EMBL/GenBank/DDBJ whole genome shotgun (WGS) entry which is preliminary data.</text>
</comment>
<feature type="transmembrane region" description="Helical" evidence="6">
    <location>
        <begin position="184"/>
        <end position="204"/>
    </location>
</feature>
<feature type="transmembrane region" description="Helical" evidence="6">
    <location>
        <begin position="129"/>
        <end position="157"/>
    </location>
</feature>
<evidence type="ECO:0000259" key="7">
    <source>
        <dbReference type="Pfam" id="PF01578"/>
    </source>
</evidence>
<evidence type="ECO:0000256" key="5">
    <source>
        <dbReference type="ARBA" id="ARBA00023136"/>
    </source>
</evidence>
<feature type="transmembrane region" description="Helical" evidence="6">
    <location>
        <begin position="244"/>
        <end position="266"/>
    </location>
</feature>
<sequence length="275" mass="31144">MKPFLLETLLHWVAVGFYILATILFVHALLWNHVHRVRWARWLTALGLLPHGAALVIRWIEVGHGPYMAKYEVLSSNAWIAVLMLLIVLWRRPSWAGLALVALPGCILMMGLGLLASPEAKDLPPTLRSIWLIFHIFFTKLAVGAFLLAFAAAVILLRKLKGSTSRFLERFPAAEVLDASMIRFVGFGFVFWSTTIIAGAIWAHQSWGRYWGWDPIETWSLVTWLCFGTLLHLRLFYRLGPRATAWIAIGCFGVSILTAFIFPFLIPSLHSAYFQ</sequence>
<feature type="domain" description="Cytochrome c assembly protein" evidence="7">
    <location>
        <begin position="71"/>
        <end position="270"/>
    </location>
</feature>
<comment type="subcellular location">
    <subcellularLocation>
        <location evidence="1">Membrane</location>
        <topology evidence="1">Multi-pass membrane protein</topology>
    </subcellularLocation>
</comment>
<protein>
    <submittedName>
        <fullName evidence="8">Cytochrome c biogenesis protein ResC</fullName>
    </submittedName>
</protein>
<evidence type="ECO:0000313" key="8">
    <source>
        <dbReference type="EMBL" id="GLH67820.1"/>
    </source>
</evidence>
<dbReference type="InterPro" id="IPR045062">
    <property type="entry name" value="Cyt_c_biogenesis_CcsA/CcmC"/>
</dbReference>
<organism evidence="8 9">
    <name type="scientific">Geothrix edaphica</name>
    <dbReference type="NCBI Taxonomy" id="2927976"/>
    <lineage>
        <taxon>Bacteria</taxon>
        <taxon>Pseudomonadati</taxon>
        <taxon>Acidobacteriota</taxon>
        <taxon>Holophagae</taxon>
        <taxon>Holophagales</taxon>
        <taxon>Holophagaceae</taxon>
        <taxon>Geothrix</taxon>
    </lineage>
</organism>
<name>A0ABQ5Q0F2_9BACT</name>
<gene>
    <name evidence="8" type="ORF">GETHED_21840</name>
</gene>